<keyword evidence="2" id="KW-1133">Transmembrane helix</keyword>
<feature type="region of interest" description="Disordered" evidence="1">
    <location>
        <begin position="42"/>
        <end position="99"/>
    </location>
</feature>
<feature type="region of interest" description="Disordered" evidence="1">
    <location>
        <begin position="216"/>
        <end position="235"/>
    </location>
</feature>
<dbReference type="GeneID" id="35596448"/>
<feature type="transmembrane region" description="Helical" evidence="2">
    <location>
        <begin position="12"/>
        <end position="33"/>
    </location>
</feature>
<organism evidence="3 4">
    <name type="scientific">Ramularia collo-cygni</name>
    <dbReference type="NCBI Taxonomy" id="112498"/>
    <lineage>
        <taxon>Eukaryota</taxon>
        <taxon>Fungi</taxon>
        <taxon>Dikarya</taxon>
        <taxon>Ascomycota</taxon>
        <taxon>Pezizomycotina</taxon>
        <taxon>Dothideomycetes</taxon>
        <taxon>Dothideomycetidae</taxon>
        <taxon>Mycosphaerellales</taxon>
        <taxon>Mycosphaerellaceae</taxon>
        <taxon>Ramularia</taxon>
    </lineage>
</organism>
<feature type="compositionally biased region" description="Polar residues" evidence="1">
    <location>
        <begin position="404"/>
        <end position="413"/>
    </location>
</feature>
<feature type="compositionally biased region" description="Low complexity" evidence="1">
    <location>
        <begin position="346"/>
        <end position="396"/>
    </location>
</feature>
<evidence type="ECO:0000313" key="3">
    <source>
        <dbReference type="EMBL" id="CZT15285.1"/>
    </source>
</evidence>
<feature type="compositionally biased region" description="Polar residues" evidence="1">
    <location>
        <begin position="221"/>
        <end position="233"/>
    </location>
</feature>
<feature type="compositionally biased region" description="Basic and acidic residues" evidence="1">
    <location>
        <begin position="63"/>
        <end position="86"/>
    </location>
</feature>
<evidence type="ECO:0000313" key="4">
    <source>
        <dbReference type="Proteomes" id="UP000225277"/>
    </source>
</evidence>
<reference evidence="3 4" key="1">
    <citation type="submission" date="2016-03" db="EMBL/GenBank/DDBJ databases">
        <authorList>
            <person name="Ploux O."/>
        </authorList>
    </citation>
    <scope>NUCLEOTIDE SEQUENCE [LARGE SCALE GENOMIC DNA]</scope>
    <source>
        <strain evidence="3 4">URUG2</strain>
    </source>
</reference>
<gene>
    <name evidence="3" type="ORF">RCC_01149</name>
</gene>
<keyword evidence="4" id="KW-1185">Reference proteome</keyword>
<feature type="region of interest" description="Disordered" evidence="1">
    <location>
        <begin position="335"/>
        <end position="424"/>
    </location>
</feature>
<feature type="compositionally biased region" description="Basic residues" evidence="1">
    <location>
        <begin position="414"/>
        <end position="424"/>
    </location>
</feature>
<feature type="compositionally biased region" description="Low complexity" evidence="1">
    <location>
        <begin position="49"/>
        <end position="61"/>
    </location>
</feature>
<proteinExistence type="predicted"/>
<evidence type="ECO:0008006" key="5">
    <source>
        <dbReference type="Google" id="ProtNLM"/>
    </source>
</evidence>
<keyword evidence="2" id="KW-0812">Transmembrane</keyword>
<dbReference type="EMBL" id="FJUY01000001">
    <property type="protein sequence ID" value="CZT15285.1"/>
    <property type="molecule type" value="Genomic_DNA"/>
</dbReference>
<evidence type="ECO:0000256" key="1">
    <source>
        <dbReference type="SAM" id="MobiDB-lite"/>
    </source>
</evidence>
<dbReference type="RefSeq" id="XP_023622182.1">
    <property type="nucleotide sequence ID" value="XM_023766414.1"/>
</dbReference>
<sequence>MGAGRGSCLNRTIASILGIAIIATIVAVCAVYIPKNHYRHHDHDQALGDPSSHDSPSSSSSDDNDKPALDPASKDSPNDIPAHPEEVGIDNGMPKVTNKEAFKNGGAAIHPTKTGGNEDAKDEYHLYKGEWTEFPGSEDWVSFDEMWDSNLPSVKTACKDHGWGDDNSKDENEMIKSQIDYISKASLIDHRFILAIILQESKGCLRVTSTDSLHGVHNPGLMQSHNGSSYTTSDDADEREKSIRQMIQDGAQGTKQGDGLVQTLNKFGNVFSAARGYNSGDVGKSGDLGDAIGSTACYVSDVANRLMGWIAVESTCSEEALGVVQSAGNAWQAGTAWQAGSDDDWAAPAASDDSWSAPADGSASADDGQWSASGGDTSSTTTTTGTTSTGANSDGTYSGGHWDTNGNYVQGGSTRRKRGVVFRS</sequence>
<evidence type="ECO:0000256" key="2">
    <source>
        <dbReference type="SAM" id="Phobius"/>
    </source>
</evidence>
<protein>
    <recommendedName>
        <fullName evidence="5">Transglycosylase SLT domain-containing protein</fullName>
    </recommendedName>
</protein>
<keyword evidence="2" id="KW-0472">Membrane</keyword>
<accession>A0A2D3UQ77</accession>
<dbReference type="Proteomes" id="UP000225277">
    <property type="component" value="Unassembled WGS sequence"/>
</dbReference>
<dbReference type="Gene3D" id="1.10.530.10">
    <property type="match status" value="1"/>
</dbReference>
<name>A0A2D3UQ77_9PEZI</name>
<dbReference type="AlphaFoldDB" id="A0A2D3UQ77"/>
<dbReference type="OrthoDB" id="1193027at2759"/>